<evidence type="ECO:0000313" key="3">
    <source>
        <dbReference type="EMBL" id="ADV56114.1"/>
    </source>
</evidence>
<organism evidence="3 4">
    <name type="scientific">Shewanella putrefaciens (strain 200)</name>
    <dbReference type="NCBI Taxonomy" id="399804"/>
    <lineage>
        <taxon>Bacteria</taxon>
        <taxon>Pseudomonadati</taxon>
        <taxon>Pseudomonadota</taxon>
        <taxon>Gammaproteobacteria</taxon>
        <taxon>Alteromonadales</taxon>
        <taxon>Shewanellaceae</taxon>
        <taxon>Shewanella</taxon>
    </lineage>
</organism>
<dbReference type="HOGENOM" id="CLU_1694317_0_0_6"/>
<evidence type="ECO:0000256" key="2">
    <source>
        <dbReference type="SAM" id="MobiDB-lite"/>
    </source>
</evidence>
<sequence length="155" mass="17366">MRNKSKSRPDHSKVDWRNLEKDGENFRKFNFFSARFEFSKLTNCDFSAVSAKRACFINADLSGSNFTGANLEGANFRGANLTGVNFKSAVLKHANFENAIVDGANFLNVNINMVKKLKLSESQQREIEEAKQAEKDRAAADLAARKAKKEAELNQ</sequence>
<reference evidence="3 4" key="1">
    <citation type="submission" date="2011-01" db="EMBL/GenBank/DDBJ databases">
        <title>Complete sequence of Shewanella putrefaciens 200.</title>
        <authorList>
            <consortium name="US DOE Joint Genome Institute"/>
            <person name="Lucas S."/>
            <person name="Copeland A."/>
            <person name="Lapidus A."/>
            <person name="Cheng J.-F."/>
            <person name="Bruce D."/>
            <person name="Goodwin L."/>
            <person name="Pitluck S."/>
            <person name="Munk A.C."/>
            <person name="Detter J.C."/>
            <person name="Han C."/>
            <person name="Tapia R."/>
            <person name="Land M."/>
            <person name="Hauser L."/>
            <person name="Chang Y.-J."/>
            <person name="Jeffries C."/>
            <person name="Kyrpides N."/>
            <person name="Ivanova N."/>
            <person name="Mikhailova N."/>
            <person name="Kolker E."/>
            <person name="Lawrence C."/>
            <person name="McCue L.A."/>
            <person name="DiChristina T."/>
            <person name="Nealson K."/>
            <person name="Fredrickson J.K."/>
            <person name="Woyke T."/>
        </authorList>
    </citation>
    <scope>NUCLEOTIDE SEQUENCE [LARGE SCALE GENOMIC DNA]</scope>
    <source>
        <strain evidence="3 4">200</strain>
    </source>
</reference>
<dbReference type="Proteomes" id="UP000008209">
    <property type="component" value="Chromosome"/>
</dbReference>
<dbReference type="PANTHER" id="PTHR47485:SF1">
    <property type="entry name" value="THYLAKOID LUMENAL 17.4 KDA PROTEIN, CHLOROPLASTIC"/>
    <property type="match status" value="1"/>
</dbReference>
<keyword evidence="1" id="KW-0677">Repeat</keyword>
<dbReference type="OrthoDB" id="156143at2"/>
<feature type="compositionally biased region" description="Basic and acidic residues" evidence="2">
    <location>
        <begin position="128"/>
        <end position="139"/>
    </location>
</feature>
<dbReference type="Pfam" id="PF13599">
    <property type="entry name" value="Pentapeptide_4"/>
    <property type="match status" value="1"/>
</dbReference>
<evidence type="ECO:0000313" key="4">
    <source>
        <dbReference type="Proteomes" id="UP000008209"/>
    </source>
</evidence>
<dbReference type="AlphaFoldDB" id="E6XSA6"/>
<dbReference type="EMBL" id="CP002457">
    <property type="protein sequence ID" value="ADV56114.1"/>
    <property type="molecule type" value="Genomic_DNA"/>
</dbReference>
<dbReference type="InterPro" id="IPR001646">
    <property type="entry name" value="5peptide_repeat"/>
</dbReference>
<dbReference type="KEGG" id="shp:Sput200_3737"/>
<proteinExistence type="predicted"/>
<evidence type="ECO:0000256" key="1">
    <source>
        <dbReference type="ARBA" id="ARBA00022737"/>
    </source>
</evidence>
<gene>
    <name evidence="3" type="ordered locus">Sput200_3737</name>
</gene>
<dbReference type="PATRIC" id="fig|399804.5.peg.3867"/>
<protein>
    <submittedName>
        <fullName evidence="3">Pentapeptide repeat protein</fullName>
    </submittedName>
</protein>
<dbReference type="Gene3D" id="2.160.20.80">
    <property type="entry name" value="E3 ubiquitin-protein ligase SopA"/>
    <property type="match status" value="1"/>
</dbReference>
<dbReference type="PANTHER" id="PTHR47485">
    <property type="entry name" value="THYLAKOID LUMENAL 17.4 KDA PROTEIN, CHLOROPLASTIC"/>
    <property type="match status" value="1"/>
</dbReference>
<name>E6XSA6_SHEP2</name>
<feature type="region of interest" description="Disordered" evidence="2">
    <location>
        <begin position="128"/>
        <end position="155"/>
    </location>
</feature>
<dbReference type="SUPFAM" id="SSF141571">
    <property type="entry name" value="Pentapeptide repeat-like"/>
    <property type="match status" value="1"/>
</dbReference>
<accession>E6XSA6</accession>